<evidence type="ECO:0000313" key="1">
    <source>
        <dbReference type="Ensembl" id="ENSSFOP00015077429.1"/>
    </source>
</evidence>
<reference evidence="1" key="2">
    <citation type="submission" date="2025-08" db="UniProtKB">
        <authorList>
            <consortium name="Ensembl"/>
        </authorList>
    </citation>
    <scope>IDENTIFICATION</scope>
</reference>
<dbReference type="OrthoDB" id="775972at2759"/>
<proteinExistence type="predicted"/>
<dbReference type="AlphaFoldDB" id="A0A8C9WJF0"/>
<protein>
    <submittedName>
        <fullName evidence="1">Uncharacterized protein</fullName>
    </submittedName>
</protein>
<reference evidence="1 2" key="1">
    <citation type="submission" date="2019-04" db="EMBL/GenBank/DDBJ databases">
        <authorList>
            <consortium name="Wellcome Sanger Institute Data Sharing"/>
        </authorList>
    </citation>
    <scope>NUCLEOTIDE SEQUENCE [LARGE SCALE GENOMIC DNA]</scope>
</reference>
<reference evidence="1" key="3">
    <citation type="submission" date="2025-09" db="UniProtKB">
        <authorList>
            <consortium name="Ensembl"/>
        </authorList>
    </citation>
    <scope>IDENTIFICATION</scope>
</reference>
<dbReference type="Proteomes" id="UP000694397">
    <property type="component" value="Chromosome 7"/>
</dbReference>
<name>A0A8C9WJF0_SCLFO</name>
<evidence type="ECO:0000313" key="2">
    <source>
        <dbReference type="Proteomes" id="UP000694397"/>
    </source>
</evidence>
<sequence>MDVFEIKGRQCIKARENISQALLNIRVTPVDNKLPSPAEMLFGRTITHERFTSTTVPRPRSEGPGQFYKNPDFWKSHNSIPRTKLICC</sequence>
<organism evidence="1 2">
    <name type="scientific">Scleropages formosus</name>
    <name type="common">Asian bonytongue</name>
    <name type="synonym">Osteoglossum formosum</name>
    <dbReference type="NCBI Taxonomy" id="113540"/>
    <lineage>
        <taxon>Eukaryota</taxon>
        <taxon>Metazoa</taxon>
        <taxon>Chordata</taxon>
        <taxon>Craniata</taxon>
        <taxon>Vertebrata</taxon>
        <taxon>Euteleostomi</taxon>
        <taxon>Actinopterygii</taxon>
        <taxon>Neopterygii</taxon>
        <taxon>Teleostei</taxon>
        <taxon>Osteoglossocephala</taxon>
        <taxon>Osteoglossomorpha</taxon>
        <taxon>Osteoglossiformes</taxon>
        <taxon>Osteoglossidae</taxon>
        <taxon>Scleropages</taxon>
    </lineage>
</organism>
<keyword evidence="2" id="KW-1185">Reference proteome</keyword>
<accession>A0A8C9WJF0</accession>
<dbReference type="Ensembl" id="ENSSFOT00015068977.1">
    <property type="protein sequence ID" value="ENSSFOP00015077429.1"/>
    <property type="gene ID" value="ENSSFOG00015032244.1"/>
</dbReference>